<dbReference type="KEGG" id="blr:BRLA_c011360"/>
<gene>
    <name evidence="1" type="ORF">BRLA_c011360</name>
</gene>
<reference evidence="1 2" key="1">
    <citation type="journal article" date="2011" name="J. Bacteriol.">
        <title>Genome sequence of Brevibacillus laterosporus LMG 15441, a pathogen of invertebrates.</title>
        <authorList>
            <person name="Djukic M."/>
            <person name="Poehlein A."/>
            <person name="Thurmer A."/>
            <person name="Daniel R."/>
        </authorList>
    </citation>
    <scope>NUCLEOTIDE SEQUENCE [LARGE SCALE GENOMIC DNA]</scope>
    <source>
        <strain evidence="1 2">LMG 15441</strain>
    </source>
</reference>
<dbReference type="Gene3D" id="3.30.420.40">
    <property type="match status" value="2"/>
</dbReference>
<keyword evidence="2" id="KW-1185">Reference proteome</keyword>
<dbReference type="EMBL" id="CP007806">
    <property type="protein sequence ID" value="AIG25476.1"/>
    <property type="molecule type" value="Genomic_DNA"/>
</dbReference>
<dbReference type="PANTHER" id="PTHR42749">
    <property type="entry name" value="CELL SHAPE-DETERMINING PROTEIN MREB"/>
    <property type="match status" value="1"/>
</dbReference>
<dbReference type="STRING" id="1042163.BRLA_c011360"/>
<sequence length="882" mass="102809">MNGYSYRLHTDKGRDRSRLLIRFSREELEDMTTFQLRNICYTERLVEGIASKLDREALIDTILKFRGAADSLLIRSFHKGGFQRIEEAIHTYLKTALSDQVSIKVPAKIALYRGLKVDKLDQYLIEAIGFQESNVLLINDSMELCGILHLKKDESQPGLFYLAMDRNAELRRTANQNYSLLFFRKQDSEYLYRAYYQDGPLLPANLHYCKVPVTDLEICEVEETNAVLAIDFGTSNTTAGAYLDRGYISTPPSHDLLNGRIRLNEINYVKFPDETEQTTDWVAVVPTIVSVADCRDQENIQYHFGYEALSHRKKNGFSSQSSQFQGLKRWVNAYTKTEEIVDMEGNTAYVKRSDILRGFLTYIVEMAEHQFKCRFTHLHISSPVKLKTQFIEMFHEILPQYQIEEKDALDEGMAVLYNTIADQIEKNRFLDGEEYKALVIDCGGGTTDLSSCRFSILDGHISYKIDIHTTYENGDTNFGGNNITYRIMQFMKIAFANYYTKRRTNTDIDELIPIPATDLYRYVDEYGVGAVYETFEASYREADRIIPTQCRLYENRSREEYHRVRNNFYFLWELAENMKKEFFRKTGILRNRFQPNSSEDSDNDLKITKMDRWFLSTLHQGAFREEYEFPNVVFTIREISQLIRADIYEIVRKFLDEYYQDGRLQDFSIIKLTGQSCRIDVFREALKEFVPGRSIEFKQKVEETGRVSDLKLACLRGSLRYLSAKKSGFIEASITNHAPIIPYSVRAFTHNQHEKTLINSLERANQVQGFISRPIAVREIQFYLKDAKGNPRHHYVFINQPESYKQMIYEQIASIYPGKIPQDDTDSIVNGEVKFFVFTDEKSWGFYVVPVARQNEQLYLGKKQFFAFENDLSELDFFDGLK</sequence>
<evidence type="ECO:0000313" key="2">
    <source>
        <dbReference type="Proteomes" id="UP000005850"/>
    </source>
</evidence>
<proteinExistence type="predicted"/>
<evidence type="ECO:0000313" key="1">
    <source>
        <dbReference type="EMBL" id="AIG25476.1"/>
    </source>
</evidence>
<dbReference type="HOGENOM" id="CLU_331729_0_0_9"/>
<dbReference type="eggNOG" id="COG0443">
    <property type="taxonomic scope" value="Bacteria"/>
</dbReference>
<protein>
    <recommendedName>
        <fullName evidence="3">Molecular chaperone</fullName>
    </recommendedName>
</protein>
<dbReference type="RefSeq" id="WP_003334984.1">
    <property type="nucleotide sequence ID" value="NZ_CP007806.1"/>
</dbReference>
<name>A0A075R224_BRELA</name>
<dbReference type="AlphaFoldDB" id="A0A075R224"/>
<dbReference type="SUPFAM" id="SSF53067">
    <property type="entry name" value="Actin-like ATPase domain"/>
    <property type="match status" value="2"/>
</dbReference>
<accession>A0A075R224</accession>
<dbReference type="Proteomes" id="UP000005850">
    <property type="component" value="Chromosome"/>
</dbReference>
<dbReference type="PANTHER" id="PTHR42749:SF1">
    <property type="entry name" value="CELL SHAPE-DETERMINING PROTEIN MREB"/>
    <property type="match status" value="1"/>
</dbReference>
<organism evidence="1 2">
    <name type="scientific">Brevibacillus laterosporus LMG 15441</name>
    <dbReference type="NCBI Taxonomy" id="1042163"/>
    <lineage>
        <taxon>Bacteria</taxon>
        <taxon>Bacillati</taxon>
        <taxon>Bacillota</taxon>
        <taxon>Bacilli</taxon>
        <taxon>Bacillales</taxon>
        <taxon>Paenibacillaceae</taxon>
        <taxon>Brevibacillus</taxon>
    </lineage>
</organism>
<dbReference type="InterPro" id="IPR043129">
    <property type="entry name" value="ATPase_NBD"/>
</dbReference>
<evidence type="ECO:0008006" key="3">
    <source>
        <dbReference type="Google" id="ProtNLM"/>
    </source>
</evidence>